<evidence type="ECO:0000313" key="1">
    <source>
        <dbReference type="EMBL" id="JAP91927.1"/>
    </source>
</evidence>
<accession>A0A146K5K6</accession>
<proteinExistence type="predicted"/>
<gene>
    <name evidence="1" type="ORF">TPC1_16297</name>
</gene>
<organism evidence="1">
    <name type="scientific">Trepomonas sp. PC1</name>
    <dbReference type="NCBI Taxonomy" id="1076344"/>
    <lineage>
        <taxon>Eukaryota</taxon>
        <taxon>Metamonada</taxon>
        <taxon>Diplomonadida</taxon>
        <taxon>Hexamitidae</taxon>
        <taxon>Hexamitinae</taxon>
        <taxon>Trepomonas</taxon>
    </lineage>
</organism>
<sequence>MQSISLDLLYHILEIKYSSLKLKDLNSRSYEQQTLLSNDSANQILVNARAQFKIPLQYILQSSQMFSQVFSSTLTLQDFISIYQKALSSNLSIFNKYKFAKVLFYCIGEVLTDCKEFYRLEKHFMEVFDEFQKHFTLQNVLKDEMQQLLLQKILSRIQNPLFELITALEEQNLQTKIPCQIYNIFISFSLQSTLFNLQSNKMEFTPQTEILFDQLVTILAKQFNQQKEEIQMVFCDSFSRIYQSIGQLKEPEILSKVIDKFQLQQEEIIKIEKLTEPMFFNYIECFQIQQEGFKEAVKLLCRVKQDQNPDYIIEMMILNTIRSRFKYFQQKYQQNIDKSIVENVAIFEDFFKQFSLEVDCQLHIYIPILCQLQKCERFINEDIILGPSQINNTKQTMPKVRENTALIGGISPEFSHIPMSPNKFEIKASPMTYFLGQCIYLLRNMIQNFKVNWSIVKGKGLFERISMLSLRNCLTQIESIGNKLYFATKQIVLQQQSTYSEEEKLIELNHLLPRDSFVLIVTPIISQAIQAEFDFIGYQIMNNRSEEVVEFDPFYFENQLKNQYKFQCSSVSDDTFTFINSIFDQIVGYIYLSAQSLQTLMSSLLKIVHQATEFVQIPNNCHELPLVDSVFSGESTISFAKKVLFQNFDRNFNDGFSSAQLATCLKNDQIDKQKIVAKFQTYFDVQLQNQIQNRVSLVENPRDMGEMYKVIYWLKLKLNSMCALQNQLQQLKATLFQHSLQFSTKGTEMIPILRPVVNDELAFSTLRTADCSLQNQYFEEIERIIQQKIDQILSFQANYVVFTGLRFVIQQTYCPTPAYFGFEQLLKYLHLTIQKCLEATAPSSRKAAMMKFAENGATVFCYLLTDSGKRARTISLRDHPQLVSDLTSLRELMSGGVFMADQCYQKYTKKNGQLINETELEIIFQRAGRIVAAFGIQSQKLVQGVNSYKDEYFKMINCSKQLNEIGEQEMLIRVLNFRRYDEDAVRTFMHNIKKRAGK</sequence>
<protein>
    <submittedName>
        <fullName evidence="1">Uncharacterized protein</fullName>
    </submittedName>
</protein>
<name>A0A146K5K6_9EUKA</name>
<dbReference type="AlphaFoldDB" id="A0A146K5K6"/>
<reference evidence="1" key="1">
    <citation type="submission" date="2015-07" db="EMBL/GenBank/DDBJ databases">
        <title>Adaptation to a free-living lifestyle via gene acquisitions in the diplomonad Trepomonas sp. PC1.</title>
        <authorList>
            <person name="Xu F."/>
            <person name="Jerlstrom-Hultqvist J."/>
            <person name="Kolisko M."/>
            <person name="Simpson A.G.B."/>
            <person name="Roger A.J."/>
            <person name="Svard S.G."/>
            <person name="Andersson J.O."/>
        </authorList>
    </citation>
    <scope>NUCLEOTIDE SEQUENCE</scope>
    <source>
        <strain evidence="1">PC1</strain>
    </source>
</reference>
<dbReference type="EMBL" id="GDID01004679">
    <property type="protein sequence ID" value="JAP91927.1"/>
    <property type="molecule type" value="Transcribed_RNA"/>
</dbReference>